<dbReference type="AlphaFoldDB" id="A0A5A9G254"/>
<feature type="domain" description="Amidohydrolase-related" evidence="1">
    <location>
        <begin position="57"/>
        <end position="315"/>
    </location>
</feature>
<dbReference type="PANTHER" id="PTHR35563:SF2">
    <property type="entry name" value="BARREL METAL-DEPENDENT HYDROLASE, PUTATIVE (AFU_ORTHOLOGUE AFUA_1G16240)-RELATED"/>
    <property type="match status" value="1"/>
</dbReference>
<dbReference type="Proteomes" id="UP000324927">
    <property type="component" value="Unassembled WGS sequence"/>
</dbReference>
<dbReference type="Pfam" id="PF04909">
    <property type="entry name" value="Amidohydro_2"/>
    <property type="match status" value="1"/>
</dbReference>
<dbReference type="OrthoDB" id="9787654at2"/>
<keyword evidence="2" id="KW-0378">Hydrolase</keyword>
<organism evidence="2 3">
    <name type="scientific">Azospirillum lipoferum</name>
    <dbReference type="NCBI Taxonomy" id="193"/>
    <lineage>
        <taxon>Bacteria</taxon>
        <taxon>Pseudomonadati</taxon>
        <taxon>Pseudomonadota</taxon>
        <taxon>Alphaproteobacteria</taxon>
        <taxon>Rhodospirillales</taxon>
        <taxon>Azospirillaceae</taxon>
        <taxon>Azospirillum</taxon>
    </lineage>
</organism>
<proteinExistence type="predicted"/>
<dbReference type="PROSITE" id="PS51318">
    <property type="entry name" value="TAT"/>
    <property type="match status" value="1"/>
</dbReference>
<reference evidence="2 3" key="1">
    <citation type="submission" date="2019-08" db="EMBL/GenBank/DDBJ databases">
        <authorList>
            <person name="Grouzdev D."/>
            <person name="Tikhonova E."/>
            <person name="Kravchenko I."/>
        </authorList>
    </citation>
    <scope>NUCLEOTIDE SEQUENCE [LARGE SCALE GENOMIC DNA]</scope>
    <source>
        <strain evidence="2 3">59b</strain>
    </source>
</reference>
<dbReference type="InterPro" id="IPR032466">
    <property type="entry name" value="Metal_Hydrolase"/>
</dbReference>
<gene>
    <name evidence="2" type="ORF">FZ942_33255</name>
</gene>
<keyword evidence="3" id="KW-1185">Reference proteome</keyword>
<evidence type="ECO:0000313" key="3">
    <source>
        <dbReference type="Proteomes" id="UP000324927"/>
    </source>
</evidence>
<dbReference type="InterPro" id="IPR006680">
    <property type="entry name" value="Amidohydro-rel"/>
</dbReference>
<dbReference type="RefSeq" id="WP_149235328.1">
    <property type="nucleotide sequence ID" value="NZ_JALJXJ010000027.1"/>
</dbReference>
<dbReference type="Gene3D" id="3.20.20.140">
    <property type="entry name" value="Metal-dependent hydrolases"/>
    <property type="match status" value="1"/>
</dbReference>
<sequence>MTREDAMTRRALLAGAAATAALPPLATAWAEGRGEEAVRWSTGTARPAAKAPANATDCHFHTYDSRYPTAPGATLTPPDALPEDYRTLQRRLGTTRGVLVTPSTYGTDNSLQLASLQALGPDNFRMVAVVAEDVADAELKRLDALGVRGVRFNLPFPGPLSISSLQKLSPRLAALGWHCEINMRPQQLAETQDLLMALPSRIVIDHLGALPAEGLESASYAIIRRLLDKGKTWVKLSGAYLTSRSPYIQSAAITAAYVRAAPERMVWGSDWPHPTRKPDDKPDDAELFDLMAQAMPDEATLHRILVDNPADLYGFPK</sequence>
<comment type="caution">
    <text evidence="2">The sequence shown here is derived from an EMBL/GenBank/DDBJ whole genome shotgun (WGS) entry which is preliminary data.</text>
</comment>
<dbReference type="GO" id="GO:0016787">
    <property type="term" value="F:hydrolase activity"/>
    <property type="evidence" value="ECO:0007669"/>
    <property type="project" value="UniProtKB-KW"/>
</dbReference>
<dbReference type="InterPro" id="IPR006311">
    <property type="entry name" value="TAT_signal"/>
</dbReference>
<evidence type="ECO:0000259" key="1">
    <source>
        <dbReference type="Pfam" id="PF04909"/>
    </source>
</evidence>
<accession>A0A5A9G254</accession>
<dbReference type="PANTHER" id="PTHR35563">
    <property type="entry name" value="BARREL METAL-DEPENDENT HYDROLASE, PUTATIVE (AFU_ORTHOLOGUE AFUA_1G16240)-RELATED"/>
    <property type="match status" value="1"/>
</dbReference>
<evidence type="ECO:0000313" key="2">
    <source>
        <dbReference type="EMBL" id="KAA0588416.1"/>
    </source>
</evidence>
<dbReference type="InterPro" id="IPR052358">
    <property type="entry name" value="Aro_Compnd_Degr_Hydrolases"/>
</dbReference>
<dbReference type="EMBL" id="VTTN01000027">
    <property type="protein sequence ID" value="KAA0588416.1"/>
    <property type="molecule type" value="Genomic_DNA"/>
</dbReference>
<protein>
    <submittedName>
        <fullName evidence="2">Amidohydrolase family protein</fullName>
    </submittedName>
</protein>
<dbReference type="SUPFAM" id="SSF51556">
    <property type="entry name" value="Metallo-dependent hydrolases"/>
    <property type="match status" value="1"/>
</dbReference>
<name>A0A5A9G254_AZOLI</name>